<gene>
    <name evidence="1" type="ORF">Bpfe_004768</name>
</gene>
<comment type="caution">
    <text evidence="1">The sequence shown here is derived from an EMBL/GenBank/DDBJ whole genome shotgun (WGS) entry which is preliminary data.</text>
</comment>
<organism evidence="1 2">
    <name type="scientific">Biomphalaria pfeifferi</name>
    <name type="common">Bloodfluke planorb</name>
    <name type="synonym">Freshwater snail</name>
    <dbReference type="NCBI Taxonomy" id="112525"/>
    <lineage>
        <taxon>Eukaryota</taxon>
        <taxon>Metazoa</taxon>
        <taxon>Spiralia</taxon>
        <taxon>Lophotrochozoa</taxon>
        <taxon>Mollusca</taxon>
        <taxon>Gastropoda</taxon>
        <taxon>Heterobranchia</taxon>
        <taxon>Euthyneura</taxon>
        <taxon>Panpulmonata</taxon>
        <taxon>Hygrophila</taxon>
        <taxon>Lymnaeoidea</taxon>
        <taxon>Planorbidae</taxon>
        <taxon>Biomphalaria</taxon>
    </lineage>
</organism>
<dbReference type="EMBL" id="JASAOG010000012">
    <property type="protein sequence ID" value="KAK0065971.1"/>
    <property type="molecule type" value="Genomic_DNA"/>
</dbReference>
<proteinExistence type="predicted"/>
<feature type="non-terminal residue" evidence="1">
    <location>
        <position position="1"/>
    </location>
</feature>
<dbReference type="Proteomes" id="UP001233172">
    <property type="component" value="Unassembled WGS sequence"/>
</dbReference>
<evidence type="ECO:0000313" key="2">
    <source>
        <dbReference type="Proteomes" id="UP001233172"/>
    </source>
</evidence>
<evidence type="ECO:0000313" key="1">
    <source>
        <dbReference type="EMBL" id="KAK0065971.1"/>
    </source>
</evidence>
<reference evidence="1" key="1">
    <citation type="journal article" date="2023" name="PLoS Negl. Trop. Dis.">
        <title>A genome sequence for Biomphalaria pfeifferi, the major vector snail for the human-infecting parasite Schistosoma mansoni.</title>
        <authorList>
            <person name="Bu L."/>
            <person name="Lu L."/>
            <person name="Laidemitt M.R."/>
            <person name="Zhang S.M."/>
            <person name="Mutuku M."/>
            <person name="Mkoji G."/>
            <person name="Steinauer M."/>
            <person name="Loker E.S."/>
        </authorList>
    </citation>
    <scope>NUCLEOTIDE SEQUENCE</scope>
    <source>
        <strain evidence="1">KasaAsao</strain>
    </source>
</reference>
<feature type="non-terminal residue" evidence="1">
    <location>
        <position position="55"/>
    </location>
</feature>
<accession>A0AAD8C3W1</accession>
<keyword evidence="2" id="KW-1185">Reference proteome</keyword>
<sequence>RFLLEFQCDNASMSNERCNNLRNQSEQELKENFLNLMIYYDSMYEEVYTDEPDMT</sequence>
<reference evidence="1" key="2">
    <citation type="submission" date="2023-04" db="EMBL/GenBank/DDBJ databases">
        <authorList>
            <person name="Bu L."/>
            <person name="Lu L."/>
            <person name="Laidemitt M.R."/>
            <person name="Zhang S.M."/>
            <person name="Mutuku M."/>
            <person name="Mkoji G."/>
            <person name="Steinauer M."/>
            <person name="Loker E.S."/>
        </authorList>
    </citation>
    <scope>NUCLEOTIDE SEQUENCE</scope>
    <source>
        <strain evidence="1">KasaAsao</strain>
        <tissue evidence="1">Whole Snail</tissue>
    </source>
</reference>
<name>A0AAD8C3W1_BIOPF</name>
<dbReference type="AlphaFoldDB" id="A0AAD8C3W1"/>
<protein>
    <submittedName>
        <fullName evidence="1">Uncharacterized protein</fullName>
    </submittedName>
</protein>